<reference evidence="9 10" key="1">
    <citation type="journal article" date="2020" name="IScience">
        <title>Genome Sequencing of the Endangered Kingdonia uniflora (Circaeasteraceae, Ranunculales) Reveals Potential Mechanisms of Evolutionary Specialization.</title>
        <authorList>
            <person name="Sun Y."/>
            <person name="Deng T."/>
            <person name="Zhang A."/>
            <person name="Moore M.J."/>
            <person name="Landis J.B."/>
            <person name="Lin N."/>
            <person name="Zhang H."/>
            <person name="Zhang X."/>
            <person name="Huang J."/>
            <person name="Zhang X."/>
            <person name="Sun H."/>
            <person name="Wang H."/>
        </authorList>
    </citation>
    <scope>NUCLEOTIDE SEQUENCE [LARGE SCALE GENOMIC DNA]</scope>
    <source>
        <strain evidence="9">TB1705</strain>
        <tissue evidence="9">Leaf</tissue>
    </source>
</reference>
<protein>
    <recommendedName>
        <fullName evidence="1">non-specific serine/threonine protein kinase</fullName>
        <ecNumber evidence="1">2.7.11.1</ecNumber>
    </recommendedName>
</protein>
<dbReference type="Gene3D" id="1.10.510.10">
    <property type="entry name" value="Transferase(Phosphotransferase) domain 1"/>
    <property type="match status" value="1"/>
</dbReference>
<gene>
    <name evidence="9" type="ORF">GIB67_040375</name>
</gene>
<dbReference type="PANTHER" id="PTHR47634">
    <property type="entry name" value="PROTEIN KINASE DOMAIN-CONTAINING PROTEIN-RELATED"/>
    <property type="match status" value="1"/>
</dbReference>
<evidence type="ECO:0000256" key="2">
    <source>
        <dbReference type="ARBA" id="ARBA00022527"/>
    </source>
</evidence>
<evidence type="ECO:0000256" key="1">
    <source>
        <dbReference type="ARBA" id="ARBA00012513"/>
    </source>
</evidence>
<keyword evidence="6" id="KW-0067">ATP-binding</keyword>
<comment type="catalytic activity">
    <reaction evidence="7">
        <text>L-threonyl-[protein] + ATP = O-phospho-L-threonyl-[protein] + ADP + H(+)</text>
        <dbReference type="Rhea" id="RHEA:46608"/>
        <dbReference type="Rhea" id="RHEA-COMP:11060"/>
        <dbReference type="Rhea" id="RHEA-COMP:11605"/>
        <dbReference type="ChEBI" id="CHEBI:15378"/>
        <dbReference type="ChEBI" id="CHEBI:30013"/>
        <dbReference type="ChEBI" id="CHEBI:30616"/>
        <dbReference type="ChEBI" id="CHEBI:61977"/>
        <dbReference type="ChEBI" id="CHEBI:456216"/>
        <dbReference type="EC" id="2.7.11.1"/>
    </reaction>
</comment>
<evidence type="ECO:0000256" key="7">
    <source>
        <dbReference type="ARBA" id="ARBA00047899"/>
    </source>
</evidence>
<proteinExistence type="predicted"/>
<name>A0A7J7L9K0_9MAGN</name>
<evidence type="ECO:0000256" key="8">
    <source>
        <dbReference type="ARBA" id="ARBA00048679"/>
    </source>
</evidence>
<dbReference type="GO" id="GO:0050684">
    <property type="term" value="P:regulation of mRNA processing"/>
    <property type="evidence" value="ECO:0007669"/>
    <property type="project" value="TreeGrafter"/>
</dbReference>
<keyword evidence="2" id="KW-0723">Serine/threonine-protein kinase</keyword>
<keyword evidence="5" id="KW-0418">Kinase</keyword>
<evidence type="ECO:0000256" key="4">
    <source>
        <dbReference type="ARBA" id="ARBA00022741"/>
    </source>
</evidence>
<keyword evidence="3" id="KW-0808">Transferase</keyword>
<dbReference type="AlphaFoldDB" id="A0A7J7L9K0"/>
<evidence type="ECO:0000256" key="3">
    <source>
        <dbReference type="ARBA" id="ARBA00022679"/>
    </source>
</evidence>
<dbReference type="PANTHER" id="PTHR47634:SF5">
    <property type="entry name" value="OS09G0552300 PROTEIN"/>
    <property type="match status" value="1"/>
</dbReference>
<dbReference type="EC" id="2.7.11.1" evidence="1"/>
<evidence type="ECO:0000256" key="5">
    <source>
        <dbReference type="ARBA" id="ARBA00022777"/>
    </source>
</evidence>
<dbReference type="Proteomes" id="UP000541444">
    <property type="component" value="Unassembled WGS sequence"/>
</dbReference>
<dbReference type="GO" id="GO:0000245">
    <property type="term" value="P:spliceosomal complex assembly"/>
    <property type="evidence" value="ECO:0007669"/>
    <property type="project" value="TreeGrafter"/>
</dbReference>
<comment type="catalytic activity">
    <reaction evidence="8">
        <text>L-seryl-[protein] + ATP = O-phospho-L-seryl-[protein] + ADP + H(+)</text>
        <dbReference type="Rhea" id="RHEA:17989"/>
        <dbReference type="Rhea" id="RHEA-COMP:9863"/>
        <dbReference type="Rhea" id="RHEA-COMP:11604"/>
        <dbReference type="ChEBI" id="CHEBI:15378"/>
        <dbReference type="ChEBI" id="CHEBI:29999"/>
        <dbReference type="ChEBI" id="CHEBI:30616"/>
        <dbReference type="ChEBI" id="CHEBI:83421"/>
        <dbReference type="ChEBI" id="CHEBI:456216"/>
        <dbReference type="EC" id="2.7.11.1"/>
    </reaction>
</comment>
<evidence type="ECO:0000313" key="9">
    <source>
        <dbReference type="EMBL" id="KAF6139228.1"/>
    </source>
</evidence>
<evidence type="ECO:0000313" key="10">
    <source>
        <dbReference type="Proteomes" id="UP000541444"/>
    </source>
</evidence>
<dbReference type="GO" id="GO:0004674">
    <property type="term" value="F:protein serine/threonine kinase activity"/>
    <property type="evidence" value="ECO:0007669"/>
    <property type="project" value="UniProtKB-KW"/>
</dbReference>
<dbReference type="EMBL" id="JACGCM010002525">
    <property type="protein sequence ID" value="KAF6139228.1"/>
    <property type="molecule type" value="Genomic_DNA"/>
</dbReference>
<dbReference type="GO" id="GO:0005524">
    <property type="term" value="F:ATP binding"/>
    <property type="evidence" value="ECO:0007669"/>
    <property type="project" value="UniProtKB-KW"/>
</dbReference>
<dbReference type="InterPro" id="IPR011009">
    <property type="entry name" value="Kinase-like_dom_sf"/>
</dbReference>
<keyword evidence="10" id="KW-1185">Reference proteome</keyword>
<comment type="caution">
    <text evidence="9">The sequence shown here is derived from an EMBL/GenBank/DDBJ whole genome shotgun (WGS) entry which is preliminary data.</text>
</comment>
<accession>A0A7J7L9K0</accession>
<dbReference type="SUPFAM" id="SSF56112">
    <property type="entry name" value="Protein kinase-like (PK-like)"/>
    <property type="match status" value="1"/>
</dbReference>
<evidence type="ECO:0000256" key="6">
    <source>
        <dbReference type="ARBA" id="ARBA00022840"/>
    </source>
</evidence>
<dbReference type="InterPro" id="IPR051334">
    <property type="entry name" value="SRPK"/>
</dbReference>
<organism evidence="9 10">
    <name type="scientific">Kingdonia uniflora</name>
    <dbReference type="NCBI Taxonomy" id="39325"/>
    <lineage>
        <taxon>Eukaryota</taxon>
        <taxon>Viridiplantae</taxon>
        <taxon>Streptophyta</taxon>
        <taxon>Embryophyta</taxon>
        <taxon>Tracheophyta</taxon>
        <taxon>Spermatophyta</taxon>
        <taxon>Magnoliopsida</taxon>
        <taxon>Ranunculales</taxon>
        <taxon>Circaeasteraceae</taxon>
        <taxon>Kingdonia</taxon>
    </lineage>
</organism>
<dbReference type="Gene3D" id="3.30.200.20">
    <property type="entry name" value="Phosphorylase Kinase, domain 1"/>
    <property type="match status" value="1"/>
</dbReference>
<sequence length="343" mass="39425">MKSVVEFTEAVQHEIQFLPTIAEGDPLSSKCVVRLIDHIKHAGHHGQHLCMFLEFHRDRLLQFIRLNHYRGIPLNKVREICRWIMLGLDYLHIQLVHERPEGNPNGGIVVNNIERKLKRRAKKAVAKISDRRMSMGIIVLKAVRSLEGIKLKCKVVDFGNFYWVDKDWYNLERSKRVKAFRCGEYVECIEKEKAYANIFNKKALKYARGEDAILHAHKIESAQNGNGLPNGDFRHSSGDTYISLKKIPSQAVHYQFPLLGVLESIDSRKKNIAAVISNYSDSTGDSYEKKNSINASDHTGDVEVDIVDVHLEMKNDELSQKSKLRENCRTDDLFDVPFVEEEK</sequence>
<keyword evidence="4" id="KW-0547">Nucleotide-binding</keyword>